<organism evidence="11 12">
    <name type="scientific">Planomicrobium soli</name>
    <dbReference type="NCBI Taxonomy" id="1176648"/>
    <lineage>
        <taxon>Bacteria</taxon>
        <taxon>Bacillati</taxon>
        <taxon>Bacillota</taxon>
        <taxon>Bacilli</taxon>
        <taxon>Bacillales</taxon>
        <taxon>Caryophanaceae</taxon>
        <taxon>Planomicrobium</taxon>
    </lineage>
</organism>
<comment type="cofactor">
    <cofactor evidence="1">
        <name>pyridoxal 5'-phosphate</name>
        <dbReference type="ChEBI" id="CHEBI:597326"/>
    </cofactor>
</comment>
<dbReference type="RefSeq" id="WP_106532816.1">
    <property type="nucleotide sequence ID" value="NZ_PYAT01000004.1"/>
</dbReference>
<dbReference type="OrthoDB" id="9813612at2"/>
<accession>A0A2P8H319</accession>
<feature type="domain" description="Aminotransferase class I/classII large" evidence="10">
    <location>
        <begin position="52"/>
        <end position="348"/>
    </location>
</feature>
<evidence type="ECO:0000256" key="1">
    <source>
        <dbReference type="ARBA" id="ARBA00001933"/>
    </source>
</evidence>
<evidence type="ECO:0000256" key="2">
    <source>
        <dbReference type="ARBA" id="ARBA00003444"/>
    </source>
</evidence>
<dbReference type="PROSITE" id="PS00105">
    <property type="entry name" value="AA_TRANSFER_CLASS_1"/>
    <property type="match status" value="1"/>
</dbReference>
<evidence type="ECO:0000256" key="4">
    <source>
        <dbReference type="ARBA" id="ARBA00012285"/>
    </source>
</evidence>
<dbReference type="UniPathway" id="UPA00148"/>
<dbReference type="CDD" id="cd00609">
    <property type="entry name" value="AAT_like"/>
    <property type="match status" value="1"/>
</dbReference>
<keyword evidence="5" id="KW-0169">Cobalamin biosynthesis</keyword>
<evidence type="ECO:0000259" key="10">
    <source>
        <dbReference type="Pfam" id="PF00155"/>
    </source>
</evidence>
<dbReference type="Gene3D" id="3.40.640.10">
    <property type="entry name" value="Type I PLP-dependent aspartate aminotransferase-like (Major domain)"/>
    <property type="match status" value="1"/>
</dbReference>
<dbReference type="Proteomes" id="UP000242682">
    <property type="component" value="Unassembled WGS sequence"/>
</dbReference>
<proteinExistence type="predicted"/>
<keyword evidence="6" id="KW-0663">Pyridoxal phosphate</keyword>
<dbReference type="InterPro" id="IPR015422">
    <property type="entry name" value="PyrdxlP-dep_Trfase_small"/>
</dbReference>
<dbReference type="NCBIfam" id="TIGR01140">
    <property type="entry name" value="L_thr_O3P_dcar"/>
    <property type="match status" value="1"/>
</dbReference>
<keyword evidence="12" id="KW-1185">Reference proteome</keyword>
<evidence type="ECO:0000256" key="3">
    <source>
        <dbReference type="ARBA" id="ARBA00004953"/>
    </source>
</evidence>
<evidence type="ECO:0000256" key="5">
    <source>
        <dbReference type="ARBA" id="ARBA00022573"/>
    </source>
</evidence>
<evidence type="ECO:0000313" key="11">
    <source>
        <dbReference type="EMBL" id="PSL40590.1"/>
    </source>
</evidence>
<dbReference type="Gene3D" id="3.90.1150.10">
    <property type="entry name" value="Aspartate Aminotransferase, domain 1"/>
    <property type="match status" value="1"/>
</dbReference>
<dbReference type="Pfam" id="PF00155">
    <property type="entry name" value="Aminotran_1_2"/>
    <property type="match status" value="1"/>
</dbReference>
<dbReference type="GO" id="GO:0048472">
    <property type="term" value="F:threonine-phosphate decarboxylase activity"/>
    <property type="evidence" value="ECO:0007669"/>
    <property type="project" value="UniProtKB-EC"/>
</dbReference>
<dbReference type="InterPro" id="IPR005860">
    <property type="entry name" value="CobD"/>
</dbReference>
<evidence type="ECO:0000313" key="12">
    <source>
        <dbReference type="Proteomes" id="UP000242682"/>
    </source>
</evidence>
<comment type="function">
    <text evidence="2">Decarboxylates L-threonine-O-3-phosphate to yield (R)-1-amino-2-propanol O-2-phosphate, the precursor for the linkage between the nucleotide loop and the corrin ring in cobalamin.</text>
</comment>
<evidence type="ECO:0000256" key="6">
    <source>
        <dbReference type="ARBA" id="ARBA00022898"/>
    </source>
</evidence>
<comment type="catalytic activity">
    <reaction evidence="9">
        <text>O-phospho-L-threonine + H(+) = (R)-1-aminopropan-2-yl phosphate + CO2</text>
        <dbReference type="Rhea" id="RHEA:11492"/>
        <dbReference type="ChEBI" id="CHEBI:15378"/>
        <dbReference type="ChEBI" id="CHEBI:16526"/>
        <dbReference type="ChEBI" id="CHEBI:58563"/>
        <dbReference type="ChEBI" id="CHEBI:58675"/>
        <dbReference type="EC" id="4.1.1.81"/>
    </reaction>
</comment>
<sequence length="359" mass="40477">MNLPNHGANPTRLYKQLKMEPPKRLLDFSENVHPFGPPAFLDELWWDLRELVSHYPDPDAEPFRSAAAVFHEVAPQQIAAGNGAAEVFTWLARRYREKRVALIEPAFSEYRITLEAENAEVVAIQLKAETNWKLPIAEIIKTVEGCTALYICNPHNPTGLLVSKEEIMQIAEACRKAGCELVVDEAFIDFIGEEHSVVSCLKEFQNLIVVRSMTKMYAIPGLRLGYVLGSPAIIAALKNGAAHWNVNGLSAQIGARCFREVQYRKQIIRSAKEERLEMTGFLRGNGCTVTDSAVNFLSFQLPDPEQSDRFFDDMLKIGIVLRHTKSFQGMDGQWFRIGMKSADHMKRLKGEIAKWLTEG</sequence>
<evidence type="ECO:0000256" key="9">
    <source>
        <dbReference type="ARBA" id="ARBA00048531"/>
    </source>
</evidence>
<name>A0A2P8H319_9BACL</name>
<dbReference type="PANTHER" id="PTHR42885">
    <property type="entry name" value="HISTIDINOL-PHOSPHATE AMINOTRANSFERASE-RELATED"/>
    <property type="match status" value="1"/>
</dbReference>
<dbReference type="InterPro" id="IPR015424">
    <property type="entry name" value="PyrdxlP-dep_Trfase"/>
</dbReference>
<comment type="caution">
    <text evidence="11">The sequence shown here is derived from an EMBL/GenBank/DDBJ whole genome shotgun (WGS) entry which is preliminary data.</text>
</comment>
<protein>
    <recommendedName>
        <fullName evidence="4">threonine-phosphate decarboxylase</fullName>
        <ecNumber evidence="4">4.1.1.81</ecNumber>
    </recommendedName>
    <alternativeName>
        <fullName evidence="8">L-threonine-O-3-phosphate decarboxylase</fullName>
    </alternativeName>
</protein>
<dbReference type="EMBL" id="PYAT01000004">
    <property type="protein sequence ID" value="PSL40590.1"/>
    <property type="molecule type" value="Genomic_DNA"/>
</dbReference>
<evidence type="ECO:0000256" key="8">
    <source>
        <dbReference type="ARBA" id="ARBA00029996"/>
    </source>
</evidence>
<dbReference type="EC" id="4.1.1.81" evidence="4"/>
<dbReference type="InterPro" id="IPR004839">
    <property type="entry name" value="Aminotransferase_I/II_large"/>
</dbReference>
<dbReference type="SUPFAM" id="SSF53383">
    <property type="entry name" value="PLP-dependent transferases"/>
    <property type="match status" value="1"/>
</dbReference>
<gene>
    <name evidence="11" type="ORF">B0H99_10452</name>
</gene>
<dbReference type="InterPro" id="IPR015421">
    <property type="entry name" value="PyrdxlP-dep_Trfase_major"/>
</dbReference>
<keyword evidence="7" id="KW-0456">Lyase</keyword>
<dbReference type="PANTHER" id="PTHR42885:SF1">
    <property type="entry name" value="THREONINE-PHOSPHATE DECARBOXYLASE"/>
    <property type="match status" value="1"/>
</dbReference>
<comment type="pathway">
    <text evidence="3">Cofactor biosynthesis; adenosylcobalamin biosynthesis.</text>
</comment>
<dbReference type="InterPro" id="IPR004838">
    <property type="entry name" value="NHTrfase_class1_PyrdxlP-BS"/>
</dbReference>
<evidence type="ECO:0000256" key="7">
    <source>
        <dbReference type="ARBA" id="ARBA00023239"/>
    </source>
</evidence>
<dbReference type="GO" id="GO:0030170">
    <property type="term" value="F:pyridoxal phosphate binding"/>
    <property type="evidence" value="ECO:0007669"/>
    <property type="project" value="InterPro"/>
</dbReference>
<dbReference type="AlphaFoldDB" id="A0A2P8H319"/>
<dbReference type="GO" id="GO:0009236">
    <property type="term" value="P:cobalamin biosynthetic process"/>
    <property type="evidence" value="ECO:0007669"/>
    <property type="project" value="UniProtKB-UniPathway"/>
</dbReference>
<reference evidence="11 12" key="1">
    <citation type="submission" date="2018-03" db="EMBL/GenBank/DDBJ databases">
        <title>Genomic Encyclopedia of Type Strains, Phase III (KMG-III): the genomes of soil and plant-associated and newly described type strains.</title>
        <authorList>
            <person name="Whitman W."/>
        </authorList>
    </citation>
    <scope>NUCLEOTIDE SEQUENCE [LARGE SCALE GENOMIC DNA]</scope>
    <source>
        <strain evidence="11 12">CGMCC 1.12259</strain>
    </source>
</reference>